<keyword evidence="2" id="KW-0964">Secreted</keyword>
<reference evidence="7" key="1">
    <citation type="submission" date="2012-12" db="EMBL/GenBank/DDBJ databases">
        <authorList>
            <person name="Hellsten U."/>
            <person name="Grimwood J."/>
            <person name="Chapman J.A."/>
            <person name="Shapiro H."/>
            <person name="Aerts A."/>
            <person name="Otillar R.P."/>
            <person name="Terry A.Y."/>
            <person name="Boore J.L."/>
            <person name="Simakov O."/>
            <person name="Marletaz F."/>
            <person name="Cho S.-J."/>
            <person name="Edsinger-Gonzales E."/>
            <person name="Havlak P."/>
            <person name="Kuo D.-H."/>
            <person name="Larsson T."/>
            <person name="Lv J."/>
            <person name="Arendt D."/>
            <person name="Savage R."/>
            <person name="Osoegawa K."/>
            <person name="de Jong P."/>
            <person name="Lindberg D.R."/>
            <person name="Seaver E.C."/>
            <person name="Weisblat D.A."/>
            <person name="Putnam N.H."/>
            <person name="Grigoriev I.V."/>
            <person name="Rokhsar D.S."/>
        </authorList>
    </citation>
    <scope>NUCLEOTIDE SEQUENCE</scope>
    <source>
        <strain evidence="7">I ESC-2004</strain>
    </source>
</reference>
<feature type="domain" description="C1q" evidence="4">
    <location>
        <begin position="21"/>
        <end position="165"/>
    </location>
</feature>
<evidence type="ECO:0000313" key="5">
    <source>
        <dbReference type="EMBL" id="ELT89753.1"/>
    </source>
</evidence>
<dbReference type="Pfam" id="PF00386">
    <property type="entry name" value="C1q"/>
    <property type="match status" value="1"/>
</dbReference>
<dbReference type="PANTHER" id="PTHR15427">
    <property type="entry name" value="EMILIN ELASTIN MICROFIBRIL INTERFACE-LOCATED PROTEIN ELASTIN MICROFIBRIL INTERFACER"/>
    <property type="match status" value="1"/>
</dbReference>
<reference evidence="6" key="3">
    <citation type="submission" date="2015-06" db="UniProtKB">
        <authorList>
            <consortium name="EnsemblMetazoa"/>
        </authorList>
    </citation>
    <scope>IDENTIFICATION</scope>
</reference>
<comment type="subcellular location">
    <subcellularLocation>
        <location evidence="1">Secreted</location>
    </subcellularLocation>
</comment>
<dbReference type="OrthoDB" id="6154955at2759"/>
<name>R7T8M3_CAPTE</name>
<gene>
    <name evidence="5" type="ORF">CAPTEDRAFT_98013</name>
</gene>
<dbReference type="InterPro" id="IPR001073">
    <property type="entry name" value="C1q_dom"/>
</dbReference>
<dbReference type="PROSITE" id="PS50871">
    <property type="entry name" value="C1Q"/>
    <property type="match status" value="1"/>
</dbReference>
<evidence type="ECO:0000313" key="6">
    <source>
        <dbReference type="EnsemblMetazoa" id="CapteP98013"/>
    </source>
</evidence>
<dbReference type="InterPro" id="IPR008983">
    <property type="entry name" value="Tumour_necrosis_fac-like_dom"/>
</dbReference>
<dbReference type="OMA" id="SIWGHID"/>
<dbReference type="EMBL" id="AMQN01014721">
    <property type="status" value="NOT_ANNOTATED_CDS"/>
    <property type="molecule type" value="Genomic_DNA"/>
</dbReference>
<dbReference type="Gene3D" id="2.60.120.40">
    <property type="match status" value="1"/>
</dbReference>
<evidence type="ECO:0000256" key="2">
    <source>
        <dbReference type="ARBA" id="ARBA00022525"/>
    </source>
</evidence>
<dbReference type="EnsemblMetazoa" id="CapteT98013">
    <property type="protein sequence ID" value="CapteP98013"/>
    <property type="gene ID" value="CapteG98013"/>
</dbReference>
<accession>R7T8M3</accession>
<reference evidence="5 7" key="2">
    <citation type="journal article" date="2013" name="Nature">
        <title>Insights into bilaterian evolution from three spiralian genomes.</title>
        <authorList>
            <person name="Simakov O."/>
            <person name="Marletaz F."/>
            <person name="Cho S.J."/>
            <person name="Edsinger-Gonzales E."/>
            <person name="Havlak P."/>
            <person name="Hellsten U."/>
            <person name="Kuo D.H."/>
            <person name="Larsson T."/>
            <person name="Lv J."/>
            <person name="Arendt D."/>
            <person name="Savage R."/>
            <person name="Osoegawa K."/>
            <person name="de Jong P."/>
            <person name="Grimwood J."/>
            <person name="Chapman J.A."/>
            <person name="Shapiro H."/>
            <person name="Aerts A."/>
            <person name="Otillar R.P."/>
            <person name="Terry A.Y."/>
            <person name="Boore J.L."/>
            <person name="Grigoriev I.V."/>
            <person name="Lindberg D.R."/>
            <person name="Seaver E.C."/>
            <person name="Weisblat D.A."/>
            <person name="Putnam N.H."/>
            <person name="Rokhsar D.S."/>
        </authorList>
    </citation>
    <scope>NUCLEOTIDE SEQUENCE</scope>
    <source>
        <strain evidence="5 7">I ESC-2004</strain>
    </source>
</reference>
<dbReference type="SUPFAM" id="SSF49842">
    <property type="entry name" value="TNF-like"/>
    <property type="match status" value="1"/>
</dbReference>
<dbReference type="AlphaFoldDB" id="R7T8M3"/>
<keyword evidence="3" id="KW-0176">Collagen</keyword>
<organism evidence="5">
    <name type="scientific">Capitella teleta</name>
    <name type="common">Polychaete worm</name>
    <dbReference type="NCBI Taxonomy" id="283909"/>
    <lineage>
        <taxon>Eukaryota</taxon>
        <taxon>Metazoa</taxon>
        <taxon>Spiralia</taxon>
        <taxon>Lophotrochozoa</taxon>
        <taxon>Annelida</taxon>
        <taxon>Polychaeta</taxon>
        <taxon>Sedentaria</taxon>
        <taxon>Scolecida</taxon>
        <taxon>Capitellidae</taxon>
        <taxon>Capitella</taxon>
    </lineage>
</organism>
<dbReference type="Proteomes" id="UP000014760">
    <property type="component" value="Unassembled WGS sequence"/>
</dbReference>
<evidence type="ECO:0000313" key="7">
    <source>
        <dbReference type="Proteomes" id="UP000014760"/>
    </source>
</evidence>
<dbReference type="InterPro" id="IPR050392">
    <property type="entry name" value="Collagen/C1q_domain"/>
</dbReference>
<dbReference type="EMBL" id="KB311202">
    <property type="protein sequence ID" value="ELT89753.1"/>
    <property type="molecule type" value="Genomic_DNA"/>
</dbReference>
<evidence type="ECO:0000256" key="3">
    <source>
        <dbReference type="ARBA" id="ARBA00023119"/>
    </source>
</evidence>
<dbReference type="SMART" id="SM00110">
    <property type="entry name" value="C1Q"/>
    <property type="match status" value="1"/>
</dbReference>
<evidence type="ECO:0000256" key="1">
    <source>
        <dbReference type="ARBA" id="ARBA00004613"/>
    </source>
</evidence>
<dbReference type="HOGENOM" id="CLU_001074_8_1_1"/>
<dbReference type="PANTHER" id="PTHR15427:SF52">
    <property type="entry name" value="C1Q DOMAIN-CONTAINING PROTEIN"/>
    <property type="match status" value="1"/>
</dbReference>
<sequence>MRGGCDCPAVSLRPTAPQPHPQSTSIAFSATMDQDMPVSSEYRVVKYNIVLTNLGDAYSPHTGVFVAPCNGTFYVGFSGVSLSGKDVLLHLVRNGQRLLSAFDNSGCQVPNEKDVRQCSGMASNALVLVLTTGDKLWVELPDGYGLHNALYHSYSTFHGALVSRE</sequence>
<protein>
    <recommendedName>
        <fullName evidence="4">C1q domain-containing protein</fullName>
    </recommendedName>
</protein>
<keyword evidence="7" id="KW-1185">Reference proteome</keyword>
<evidence type="ECO:0000259" key="4">
    <source>
        <dbReference type="PROSITE" id="PS50871"/>
    </source>
</evidence>
<proteinExistence type="predicted"/>
<dbReference type="GO" id="GO:0005576">
    <property type="term" value="C:extracellular region"/>
    <property type="evidence" value="ECO:0007669"/>
    <property type="project" value="UniProtKB-SubCell"/>
</dbReference>